<keyword evidence="4" id="KW-1185">Reference proteome</keyword>
<keyword evidence="1" id="KW-0812">Transmembrane</keyword>
<reference evidence="3" key="2">
    <citation type="submission" date="2020-09" db="EMBL/GenBank/DDBJ databases">
        <authorList>
            <person name="Sun Q."/>
            <person name="Zhou Y."/>
        </authorList>
    </citation>
    <scope>NUCLEOTIDE SEQUENCE</scope>
    <source>
        <strain evidence="3">CGMCC 1.15343</strain>
    </source>
</reference>
<dbReference type="EMBL" id="BMIL01000004">
    <property type="protein sequence ID" value="GGC61062.1"/>
    <property type="molecule type" value="Genomic_DNA"/>
</dbReference>
<gene>
    <name evidence="3" type="ORF">GCM10011387_13350</name>
</gene>
<dbReference type="Proteomes" id="UP000651668">
    <property type="component" value="Unassembled WGS sequence"/>
</dbReference>
<feature type="signal peptide" evidence="2">
    <location>
        <begin position="1"/>
        <end position="18"/>
    </location>
</feature>
<accession>A0A916U5X6</accession>
<evidence type="ECO:0000313" key="4">
    <source>
        <dbReference type="Proteomes" id="UP000651668"/>
    </source>
</evidence>
<feature type="chain" id="PRO_5037850187" evidence="2">
    <location>
        <begin position="19"/>
        <end position="127"/>
    </location>
</feature>
<dbReference type="RefSeq" id="WP_188626097.1">
    <property type="nucleotide sequence ID" value="NZ_BMIL01000004.1"/>
</dbReference>
<sequence>MFKALYLFLCLTILTSAARCQSAHQDSLVKLARADARKFRLQDDVWKTHKRRLPVTSDYFKPTQSSTGNMALLTDSIYVKAYREAAFKKNKHRRTPWHTVLVGGGIAAGLFVTMAAAIIIFVGPTMN</sequence>
<proteinExistence type="predicted"/>
<keyword evidence="1" id="KW-1133">Transmembrane helix</keyword>
<comment type="caution">
    <text evidence="3">The sequence shown here is derived from an EMBL/GenBank/DDBJ whole genome shotgun (WGS) entry which is preliminary data.</text>
</comment>
<reference evidence="3" key="1">
    <citation type="journal article" date="2014" name="Int. J. Syst. Evol. Microbiol.">
        <title>Complete genome sequence of Corynebacterium casei LMG S-19264T (=DSM 44701T), isolated from a smear-ripened cheese.</title>
        <authorList>
            <consortium name="US DOE Joint Genome Institute (JGI-PGF)"/>
            <person name="Walter F."/>
            <person name="Albersmeier A."/>
            <person name="Kalinowski J."/>
            <person name="Ruckert C."/>
        </authorList>
    </citation>
    <scope>NUCLEOTIDE SEQUENCE</scope>
    <source>
        <strain evidence="3">CGMCC 1.15343</strain>
    </source>
</reference>
<organism evidence="3 4">
    <name type="scientific">Pedobacter quisquiliarum</name>
    <dbReference type="NCBI Taxonomy" id="1834438"/>
    <lineage>
        <taxon>Bacteria</taxon>
        <taxon>Pseudomonadati</taxon>
        <taxon>Bacteroidota</taxon>
        <taxon>Sphingobacteriia</taxon>
        <taxon>Sphingobacteriales</taxon>
        <taxon>Sphingobacteriaceae</taxon>
        <taxon>Pedobacter</taxon>
    </lineage>
</organism>
<keyword evidence="1" id="KW-0472">Membrane</keyword>
<feature type="transmembrane region" description="Helical" evidence="1">
    <location>
        <begin position="97"/>
        <end position="122"/>
    </location>
</feature>
<protein>
    <submittedName>
        <fullName evidence="3">Uncharacterized protein</fullName>
    </submittedName>
</protein>
<evidence type="ECO:0000313" key="3">
    <source>
        <dbReference type="EMBL" id="GGC61062.1"/>
    </source>
</evidence>
<evidence type="ECO:0000256" key="2">
    <source>
        <dbReference type="SAM" id="SignalP"/>
    </source>
</evidence>
<name>A0A916U5X6_9SPHI</name>
<evidence type="ECO:0000256" key="1">
    <source>
        <dbReference type="SAM" id="Phobius"/>
    </source>
</evidence>
<dbReference type="AlphaFoldDB" id="A0A916U5X6"/>
<keyword evidence="2" id="KW-0732">Signal</keyword>